<feature type="transmembrane region" description="Helical" evidence="2">
    <location>
        <begin position="12"/>
        <end position="35"/>
    </location>
</feature>
<accession>A0A5P8P101</accession>
<dbReference type="OrthoDB" id="47652at2"/>
<dbReference type="PANTHER" id="PTHR33219">
    <property type="entry name" value="YLMG HOMOLOG PROTEIN 2, CHLOROPLASTIC"/>
    <property type="match status" value="1"/>
</dbReference>
<keyword evidence="2" id="KW-0472">Membrane</keyword>
<dbReference type="PANTHER" id="PTHR33219:SF14">
    <property type="entry name" value="PROTEIN COFACTOR ASSEMBLY OF COMPLEX C SUBUNIT B CCB3, CHLOROPLASTIC-RELATED"/>
    <property type="match status" value="1"/>
</dbReference>
<gene>
    <name evidence="3" type="ORF">FJR48_05935</name>
</gene>
<dbReference type="InterPro" id="IPR003425">
    <property type="entry name" value="CCB3/YggT"/>
</dbReference>
<reference evidence="3 4" key="1">
    <citation type="submission" date="2019-09" db="EMBL/GenBank/DDBJ databases">
        <title>Sulfurimonas gotlandica sp. nov., a chemoautotrophic and psychrotolerant epsilonproteobacterium isolated from a pelagic redoxcline, and an emended description of the genus Sulfurimonas.</title>
        <authorList>
            <person name="Wang S."/>
            <person name="Jiang L."/>
            <person name="Shao S."/>
        </authorList>
    </citation>
    <scope>NUCLEOTIDE SEQUENCE [LARGE SCALE GENOMIC DNA]</scope>
    <source>
        <strain evidence="3 4">GYSZ_1</strain>
    </source>
</reference>
<dbReference type="KEGG" id="sulg:FJR48_05935"/>
<keyword evidence="2" id="KW-0812">Transmembrane</keyword>
<dbReference type="Pfam" id="PF02325">
    <property type="entry name" value="CCB3_YggT"/>
    <property type="match status" value="1"/>
</dbReference>
<dbReference type="Proteomes" id="UP000326944">
    <property type="component" value="Chromosome"/>
</dbReference>
<comment type="similarity">
    <text evidence="1">Belongs to the YggT family.</text>
</comment>
<feature type="transmembrane region" description="Helical" evidence="2">
    <location>
        <begin position="71"/>
        <end position="91"/>
    </location>
</feature>
<dbReference type="AlphaFoldDB" id="A0A5P8P101"/>
<name>A0A5P8P101_9BACT</name>
<dbReference type="EMBL" id="CP043617">
    <property type="protein sequence ID" value="QFR49290.1"/>
    <property type="molecule type" value="Genomic_DNA"/>
</dbReference>
<organism evidence="3 4">
    <name type="scientific">Sulfurimonas lithotrophica</name>
    <dbReference type="NCBI Taxonomy" id="2590022"/>
    <lineage>
        <taxon>Bacteria</taxon>
        <taxon>Pseudomonadati</taxon>
        <taxon>Campylobacterota</taxon>
        <taxon>Epsilonproteobacteria</taxon>
        <taxon>Campylobacterales</taxon>
        <taxon>Sulfurimonadaceae</taxon>
        <taxon>Sulfurimonas</taxon>
    </lineage>
</organism>
<protein>
    <submittedName>
        <fullName evidence="3">YggT family protein</fullName>
    </submittedName>
</protein>
<sequence length="95" mass="10657">MSLIIDIIQGLGGILLGVINIYIWVIIIAALLSFVNPDPYNPIVQFLHRITEPAYRLVRRYIRTDFGGLDLAPLIIIIALQVVIVILSSVLRSLY</sequence>
<evidence type="ECO:0000256" key="1">
    <source>
        <dbReference type="ARBA" id="ARBA00010894"/>
    </source>
</evidence>
<keyword evidence="2" id="KW-1133">Transmembrane helix</keyword>
<keyword evidence="4" id="KW-1185">Reference proteome</keyword>
<evidence type="ECO:0000313" key="3">
    <source>
        <dbReference type="EMBL" id="QFR49290.1"/>
    </source>
</evidence>
<dbReference type="GO" id="GO:0016020">
    <property type="term" value="C:membrane"/>
    <property type="evidence" value="ECO:0007669"/>
    <property type="project" value="InterPro"/>
</dbReference>
<dbReference type="RefSeq" id="WP_152307233.1">
    <property type="nucleotide sequence ID" value="NZ_CP043617.1"/>
</dbReference>
<proteinExistence type="inferred from homology"/>
<evidence type="ECO:0000313" key="4">
    <source>
        <dbReference type="Proteomes" id="UP000326944"/>
    </source>
</evidence>
<evidence type="ECO:0000256" key="2">
    <source>
        <dbReference type="SAM" id="Phobius"/>
    </source>
</evidence>